<organism evidence="2">
    <name type="scientific">Papilio xuthus</name>
    <name type="common">Asian swallowtail butterfly</name>
    <dbReference type="NCBI Taxonomy" id="66420"/>
    <lineage>
        <taxon>Eukaryota</taxon>
        <taxon>Metazoa</taxon>
        <taxon>Ecdysozoa</taxon>
        <taxon>Arthropoda</taxon>
        <taxon>Hexapoda</taxon>
        <taxon>Insecta</taxon>
        <taxon>Pterygota</taxon>
        <taxon>Neoptera</taxon>
        <taxon>Endopterygota</taxon>
        <taxon>Lepidoptera</taxon>
        <taxon>Glossata</taxon>
        <taxon>Ditrysia</taxon>
        <taxon>Papilionoidea</taxon>
        <taxon>Papilionidae</taxon>
        <taxon>Papilioninae</taxon>
        <taxon>Papilio</taxon>
    </lineage>
</organism>
<dbReference type="InterPro" id="IPR033490">
    <property type="entry name" value="LRP130"/>
</dbReference>
<dbReference type="PROSITE" id="PS51375">
    <property type="entry name" value="PPR"/>
    <property type="match status" value="1"/>
</dbReference>
<dbReference type="InterPro" id="IPR011990">
    <property type="entry name" value="TPR-like_helical_dom_sf"/>
</dbReference>
<accession>A0AAJ7EH33</accession>
<dbReference type="InterPro" id="IPR002885">
    <property type="entry name" value="PPR_rpt"/>
</dbReference>
<dbReference type="PANTHER" id="PTHR46669">
    <property type="entry name" value="LEUCINE-RICH PPR MOTIF-CONTAINING PROTEIN, MITOCHONDRIAL"/>
    <property type="match status" value="1"/>
</dbReference>
<dbReference type="AlphaFoldDB" id="A0AAJ7EH33"/>
<protein>
    <submittedName>
        <fullName evidence="2">Leucine-rich PPR motif-containing protein, mitochondrial-like</fullName>
    </submittedName>
</protein>
<dbReference type="PANTHER" id="PTHR46669:SF2">
    <property type="entry name" value="EG:BACN32G11.3 PROTEIN"/>
    <property type="match status" value="1"/>
</dbReference>
<dbReference type="Pfam" id="PF13812">
    <property type="entry name" value="PPR_3"/>
    <property type="match status" value="1"/>
</dbReference>
<dbReference type="Gene3D" id="1.25.40.10">
    <property type="entry name" value="Tetratricopeptide repeat domain"/>
    <property type="match status" value="2"/>
</dbReference>
<dbReference type="GO" id="GO:0005634">
    <property type="term" value="C:nucleus"/>
    <property type="evidence" value="ECO:0007669"/>
    <property type="project" value="TreeGrafter"/>
</dbReference>
<reference evidence="2" key="1">
    <citation type="submission" date="2025-08" db="UniProtKB">
        <authorList>
            <consortium name="RefSeq"/>
        </authorList>
    </citation>
    <scope>IDENTIFICATION</scope>
</reference>
<dbReference type="GO" id="GO:0003730">
    <property type="term" value="F:mRNA 3'-UTR binding"/>
    <property type="evidence" value="ECO:0007669"/>
    <property type="project" value="TreeGrafter"/>
</dbReference>
<gene>
    <name evidence="2" type="primary">LOC106124744</name>
</gene>
<dbReference type="Pfam" id="PF01535">
    <property type="entry name" value="PPR"/>
    <property type="match status" value="1"/>
</dbReference>
<dbReference type="GO" id="GO:0005739">
    <property type="term" value="C:mitochondrion"/>
    <property type="evidence" value="ECO:0007669"/>
    <property type="project" value="TreeGrafter"/>
</dbReference>
<evidence type="ECO:0000313" key="2">
    <source>
        <dbReference type="RefSeq" id="XP_013177147.1"/>
    </source>
</evidence>
<dbReference type="GeneID" id="106124744"/>
<proteinExistence type="predicted"/>
<dbReference type="Proteomes" id="UP000694872">
    <property type="component" value="Unplaced"/>
</dbReference>
<sequence>MLLRRCIYLPNSYRLLKKLSHRPISHTVGFRPPTVCNCFRNGQYRFINTDDNNISENVNNKDKTLPENVSSFTNQSFKLYNSSMTSEELLEKMIAGLSSDIHQKRRVYKNDFIRVINKVKELNFSTKKQGLLLISCCAELLPDETPSCRMDLIEQVWKALKPHTAFGIEHYNELLRVYIANNRTLNVSSFIQQMGKVKPNIITYELILQALGEVGDLNQATEVIANMKAAGIPATEEIFNSLIMCQGKSGNLANIKEVLTMMKSLKLDASVDTYTATIRAFAFNKKQDLVLIEMQKAQQNGIQFSETHIMKIVKMLASVGLNEAIPKVLRFLPEEILKTPSISPYMQVVATSLVFQNHPVAALEIYKCLPLPSFGPKDDQGLHGRSLVRDCVKASIGSGVISLVAEELMSSGRNPIALQNACEAALQLGKVPLALDLFTRMKQMGMPVRPHYFWPILLHTSKTYGEKGIMNTLSTMIRMDVKPDYETIMTYTLPYVSFTSPQNLMKKFQDTGLSVSTVLTPMMETLLNTGQVRAASEICELFEGKVDTDVLLRSIVKGYLISLDVKSTIHILEDVTTKAIDKNKDWVGRFLCVFIRHKKVKEDLSDFMAIVQALKETSLKISTSAADYCISRLPEIYDEQTTENFRNNLIDITDERLIDESDIFVQQMPHPKNMNEVSLRAHLNELEAKGMNTRGVLRKLLQQYCRENNLPAALEILDKCKKEGVFLSAGMKAAIFDLHVKLGELEAAELALSDLNKTFPNFTLDEFKVIDFATLMVYRNKIKPAFDLISEQSKNRRVIGGRSVSMNCWRLLSAVATHGSADDTRRMFRLLTELRYCKPTNTLLGPLVRVHLNENNIDAAINEFVTLANKYNKTPLKHELLCKILTAMGDGGSEDTFIINEKSNGSKNKLVQKVLNIDKKVHGPGDVQLTLMAALADVGYKKTLRKLLLDPKVKFHPDALLRHCERFADEKKISALETVAECVKDLRIFNVQDLYNLMLEVYQRDNNYKDGLVLWTKMQEADVTPSQKFIRNLCSLCTANNKDIPADLVVLLDKETRQANL</sequence>
<dbReference type="GO" id="GO:0070129">
    <property type="term" value="P:regulation of mitochondrial translation"/>
    <property type="evidence" value="ECO:0007669"/>
    <property type="project" value="TreeGrafter"/>
</dbReference>
<name>A0AAJ7EH33_PAPXU</name>
<feature type="repeat" description="PPR" evidence="1">
    <location>
        <begin position="200"/>
        <end position="234"/>
    </location>
</feature>
<evidence type="ECO:0000256" key="1">
    <source>
        <dbReference type="PROSITE-ProRule" id="PRU00708"/>
    </source>
</evidence>
<dbReference type="KEGG" id="pxu:106124744"/>
<dbReference type="RefSeq" id="XP_013177147.1">
    <property type="nucleotide sequence ID" value="XM_013321693.1"/>
</dbReference>